<reference evidence="2" key="1">
    <citation type="journal article" date="2019" name="Int. J. Syst. Evol. Microbiol.">
        <title>The Global Catalogue of Microorganisms (GCM) 10K type strain sequencing project: providing services to taxonomists for standard genome sequencing and annotation.</title>
        <authorList>
            <consortium name="The Broad Institute Genomics Platform"/>
            <consortium name="The Broad Institute Genome Sequencing Center for Infectious Disease"/>
            <person name="Wu L."/>
            <person name="Ma J."/>
        </authorList>
    </citation>
    <scope>NUCLEOTIDE SEQUENCE [LARGE SCALE GENOMIC DNA]</scope>
    <source>
        <strain evidence="2">JCM 16929</strain>
    </source>
</reference>
<accession>A0ABP6ZB71</accession>
<organism evidence="1 2">
    <name type="scientific">Microlunatus ginsengisoli</name>
    <dbReference type="NCBI Taxonomy" id="363863"/>
    <lineage>
        <taxon>Bacteria</taxon>
        <taxon>Bacillati</taxon>
        <taxon>Actinomycetota</taxon>
        <taxon>Actinomycetes</taxon>
        <taxon>Propionibacteriales</taxon>
        <taxon>Propionibacteriaceae</taxon>
        <taxon>Microlunatus</taxon>
    </lineage>
</organism>
<proteinExistence type="predicted"/>
<dbReference type="EMBL" id="BAABAB010000001">
    <property type="protein sequence ID" value="GAA3602769.1"/>
    <property type="molecule type" value="Genomic_DNA"/>
</dbReference>
<evidence type="ECO:0000313" key="1">
    <source>
        <dbReference type="EMBL" id="GAA3602769.1"/>
    </source>
</evidence>
<evidence type="ECO:0000313" key="2">
    <source>
        <dbReference type="Proteomes" id="UP001501490"/>
    </source>
</evidence>
<comment type="caution">
    <text evidence="1">The sequence shown here is derived from an EMBL/GenBank/DDBJ whole genome shotgun (WGS) entry which is preliminary data.</text>
</comment>
<dbReference type="RefSeq" id="WP_344801073.1">
    <property type="nucleotide sequence ID" value="NZ_BAABAB010000001.1"/>
</dbReference>
<gene>
    <name evidence="1" type="ORF">GCM10022236_00680</name>
</gene>
<dbReference type="Proteomes" id="UP001501490">
    <property type="component" value="Unassembled WGS sequence"/>
</dbReference>
<protein>
    <submittedName>
        <fullName evidence="1">Uncharacterized protein</fullName>
    </submittedName>
</protein>
<keyword evidence="2" id="KW-1185">Reference proteome</keyword>
<name>A0ABP6ZB71_9ACTN</name>
<sequence>MAEPVQLDVDEVAILRDLLSAHRSMVLGALHAGADVDVSGAFMIHAELSRLLARWDEFSANEQREIIRTIEYVVNSDDDMPDLGGPDGFVDDWERVRALQVFLGYG</sequence>